<dbReference type="OrthoDB" id="1937476at2759"/>
<organism evidence="1 2">
    <name type="scientific">Dendrobium nobile</name>
    <name type="common">Orchid</name>
    <dbReference type="NCBI Taxonomy" id="94219"/>
    <lineage>
        <taxon>Eukaryota</taxon>
        <taxon>Viridiplantae</taxon>
        <taxon>Streptophyta</taxon>
        <taxon>Embryophyta</taxon>
        <taxon>Tracheophyta</taxon>
        <taxon>Spermatophyta</taxon>
        <taxon>Magnoliopsida</taxon>
        <taxon>Liliopsida</taxon>
        <taxon>Asparagales</taxon>
        <taxon>Orchidaceae</taxon>
        <taxon>Epidendroideae</taxon>
        <taxon>Malaxideae</taxon>
        <taxon>Dendrobiinae</taxon>
        <taxon>Dendrobium</taxon>
    </lineage>
</organism>
<keyword evidence="2" id="KW-1185">Reference proteome</keyword>
<evidence type="ECO:0000313" key="1">
    <source>
        <dbReference type="EMBL" id="KAI0499461.1"/>
    </source>
</evidence>
<proteinExistence type="predicted"/>
<gene>
    <name evidence="1" type="ORF">KFK09_020364</name>
</gene>
<protein>
    <submittedName>
        <fullName evidence="1">Uncharacterized protein</fullName>
    </submittedName>
</protein>
<comment type="caution">
    <text evidence="1">The sequence shown here is derived from an EMBL/GenBank/DDBJ whole genome shotgun (WGS) entry which is preliminary data.</text>
</comment>
<reference evidence="1" key="1">
    <citation type="journal article" date="2022" name="Front. Genet.">
        <title>Chromosome-Scale Assembly of the Dendrobium nobile Genome Provides Insights Into the Molecular Mechanism of the Biosynthesis of the Medicinal Active Ingredient of Dendrobium.</title>
        <authorList>
            <person name="Xu Q."/>
            <person name="Niu S.-C."/>
            <person name="Li K.-L."/>
            <person name="Zheng P.-J."/>
            <person name="Zhang X.-J."/>
            <person name="Jia Y."/>
            <person name="Liu Y."/>
            <person name="Niu Y.-X."/>
            <person name="Yu L.-H."/>
            <person name="Chen D.-F."/>
            <person name="Zhang G.-Q."/>
        </authorList>
    </citation>
    <scope>NUCLEOTIDE SEQUENCE</scope>
    <source>
        <tissue evidence="1">Leaf</tissue>
    </source>
</reference>
<dbReference type="Proteomes" id="UP000829196">
    <property type="component" value="Unassembled WGS sequence"/>
</dbReference>
<name>A0A8T3ATL6_DENNO</name>
<dbReference type="AlphaFoldDB" id="A0A8T3ATL6"/>
<accession>A0A8T3ATL6</accession>
<dbReference type="PANTHER" id="PTHR33240:SF8">
    <property type="entry name" value="OS03G0439900 PROTEIN"/>
    <property type="match status" value="1"/>
</dbReference>
<sequence length="104" mass="11414">MGLAREKLQPAAGPLYGFDNLPVGVEGTITLPVTMGEFPRQVTHSVQFIMVKSESAYNAIFGRPLQSIFKAIASVPHLKMKFPTPAEIGEVRGNQHEAQSCYLR</sequence>
<dbReference type="EMBL" id="JAGYWB010000014">
    <property type="protein sequence ID" value="KAI0499461.1"/>
    <property type="molecule type" value="Genomic_DNA"/>
</dbReference>
<dbReference type="PANTHER" id="PTHR33240">
    <property type="entry name" value="OS08G0508500 PROTEIN"/>
    <property type="match status" value="1"/>
</dbReference>
<evidence type="ECO:0000313" key="2">
    <source>
        <dbReference type="Proteomes" id="UP000829196"/>
    </source>
</evidence>